<dbReference type="GO" id="GO:0006313">
    <property type="term" value="P:DNA transposition"/>
    <property type="evidence" value="ECO:0007669"/>
    <property type="project" value="InterPro"/>
</dbReference>
<dbReference type="Proteomes" id="UP000010866">
    <property type="component" value="Chromosome"/>
</dbReference>
<reference evidence="5" key="2">
    <citation type="submission" date="2012-02" db="EMBL/GenBank/DDBJ databases">
        <title>Complete sequence of chromosome of Methanomethylovorans hollandica DSM 15978.</title>
        <authorList>
            <person name="Lucas S."/>
            <person name="Copeland A."/>
            <person name="Lapidus A."/>
            <person name="Glavina del Rio T."/>
            <person name="Dalin E."/>
            <person name="Tice H."/>
            <person name="Bruce D."/>
            <person name="Goodwin L."/>
            <person name="Pitluck S."/>
            <person name="Peters L."/>
            <person name="Mikhailova N."/>
            <person name="Held B."/>
            <person name="Kyrpides N."/>
            <person name="Mavromatis K."/>
            <person name="Ivanova N."/>
            <person name="Brettin T."/>
            <person name="Detter J.C."/>
            <person name="Han C."/>
            <person name="Larimer F."/>
            <person name="Land M."/>
            <person name="Hauser L."/>
            <person name="Markowitz V."/>
            <person name="Cheng J.-F."/>
            <person name="Hugenholtz P."/>
            <person name="Woyke T."/>
            <person name="Wu D."/>
            <person name="Spring S."/>
            <person name="Schroeder M."/>
            <person name="Brambilla E."/>
            <person name="Klenk H.-P."/>
            <person name="Eisen J.A."/>
        </authorList>
    </citation>
    <scope>NUCLEOTIDE SEQUENCE [LARGE SCALE GENOMIC DNA]</scope>
    <source>
        <strain evidence="5">DSM 15978 / NBRC 107637 / DMS1</strain>
    </source>
</reference>
<dbReference type="GO" id="GO:0004803">
    <property type="term" value="F:transposase activity"/>
    <property type="evidence" value="ECO:0007669"/>
    <property type="project" value="InterPro"/>
</dbReference>
<dbReference type="KEGG" id="mhz:Metho_0336"/>
<dbReference type="KEGG" id="mhz:Metho_0553"/>
<protein>
    <recommendedName>
        <fullName evidence="1">Transposase IS4-like domain-containing protein</fullName>
    </recommendedName>
</protein>
<proteinExistence type="predicted"/>
<dbReference type="GeneID" id="14408056"/>
<dbReference type="HOGENOM" id="CLU_749273_0_0_2"/>
<gene>
    <name evidence="2" type="ordered locus">Metho_0336</name>
    <name evidence="3" type="ordered locus">Metho_0553</name>
    <name evidence="4" type="ordered locus">Metho_0763</name>
</gene>
<dbReference type="EMBL" id="CP003362">
    <property type="protein sequence ID" value="AGB48609.1"/>
    <property type="molecule type" value="Genomic_DNA"/>
</dbReference>
<keyword evidence="5" id="KW-1185">Reference proteome</keyword>
<dbReference type="AlphaFoldDB" id="L0KX97"/>
<dbReference type="EMBL" id="CP003362">
    <property type="protein sequence ID" value="AGB48818.1"/>
    <property type="molecule type" value="Genomic_DNA"/>
</dbReference>
<evidence type="ECO:0000313" key="5">
    <source>
        <dbReference type="Proteomes" id="UP000010866"/>
    </source>
</evidence>
<evidence type="ECO:0000313" key="4">
    <source>
        <dbReference type="EMBL" id="AGB49012.1"/>
    </source>
</evidence>
<accession>L0KX97</accession>
<reference evidence="2" key="1">
    <citation type="submission" date="2012-02" db="EMBL/GenBank/DDBJ databases">
        <title>Complete sequence of chromosome of Methanomethylovorans hollandica DSM 15978.</title>
        <authorList>
            <consortium name="US DOE Joint Genome Institute (JGI-PGF)"/>
            <person name="Lucas S."/>
            <person name="Copeland A."/>
            <person name="Lapidus A."/>
            <person name="Glavina del Rio T."/>
            <person name="Dalin E."/>
            <person name="Tice H."/>
            <person name="Bruce D."/>
            <person name="Goodwin L."/>
            <person name="Pitluck S."/>
            <person name="Peters L."/>
            <person name="Mikhailova N."/>
            <person name="Held B."/>
            <person name="Kyrpides N."/>
            <person name="Mavromatis K."/>
            <person name="Ivanova N."/>
            <person name="Brettin T."/>
            <person name="Detter J.C."/>
            <person name="Han C."/>
            <person name="Larimer F."/>
            <person name="Land M."/>
            <person name="Hauser L."/>
            <person name="Markowitz V."/>
            <person name="Cheng J.-F."/>
            <person name="Hugenholtz P."/>
            <person name="Woyke T."/>
            <person name="Wu D."/>
            <person name="Spring S."/>
            <person name="Schroeder M."/>
            <person name="Brambilla E."/>
            <person name="Klenk H.-P."/>
            <person name="Eisen J.A."/>
        </authorList>
    </citation>
    <scope>NUCLEOTIDE SEQUENCE</scope>
    <source>
        <strain evidence="2">DSM 15978</strain>
    </source>
</reference>
<dbReference type="InterPro" id="IPR002559">
    <property type="entry name" value="Transposase_11"/>
</dbReference>
<name>L0KX97_METHD</name>
<dbReference type="Pfam" id="PF01609">
    <property type="entry name" value="DDE_Tnp_1"/>
    <property type="match status" value="1"/>
</dbReference>
<feature type="domain" description="Transposase IS4-like" evidence="1">
    <location>
        <begin position="144"/>
        <end position="332"/>
    </location>
</feature>
<sequence length="369" mass="43512">MDKKSIEYRGVLFEDSIENYLYRETASICQFLHFLCIEDISQYVERTVYTNKRWHFKYNVSSMIKLFIVKCFRNLSYEKTVSSLTEEEAIMLSFCDKNGQIRLPSAGTLHHFVKYRLGEDGVNELIIMVGEKILKSSKLKDAKIDSTPLEASRYDKYADYNPHYKCKMDKAHITMIGTYPVFMTYTNGLSSDSTELIKHIHALKKMEANIEFYAADGAYDSFQNNADIWYHLNAKPIISYSCDAVLHKEGEVERIDHWVNKMWKLGGEVHTKIENKLKFLYENGRQEQVGMYLRNQNILDELFWELYKKRVECEKVHGHMKDTMNFDVRRIRVESRALYSLLNFVSYQLLVLTELQNKVKLRNSFGRLF</sequence>
<dbReference type="STRING" id="867904.Metho_0336"/>
<dbReference type="KEGG" id="mhz:Metho_0763"/>
<evidence type="ECO:0000259" key="1">
    <source>
        <dbReference type="Pfam" id="PF01609"/>
    </source>
</evidence>
<dbReference type="EMBL" id="CP003362">
    <property type="protein sequence ID" value="AGB49012.1"/>
    <property type="molecule type" value="Genomic_DNA"/>
</dbReference>
<evidence type="ECO:0000313" key="2">
    <source>
        <dbReference type="EMBL" id="AGB48609.1"/>
    </source>
</evidence>
<dbReference type="OrthoDB" id="140050at2157"/>
<evidence type="ECO:0000313" key="3">
    <source>
        <dbReference type="EMBL" id="AGB48818.1"/>
    </source>
</evidence>
<dbReference type="RefSeq" id="WP_015323778.1">
    <property type="nucleotide sequence ID" value="NC_019977.1"/>
</dbReference>
<organism evidence="2 5">
    <name type="scientific">Methanomethylovorans hollandica (strain DSM 15978 / NBRC 107637 / DMS1)</name>
    <dbReference type="NCBI Taxonomy" id="867904"/>
    <lineage>
        <taxon>Archaea</taxon>
        <taxon>Methanobacteriati</taxon>
        <taxon>Methanobacteriota</taxon>
        <taxon>Stenosarchaea group</taxon>
        <taxon>Methanomicrobia</taxon>
        <taxon>Methanosarcinales</taxon>
        <taxon>Methanosarcinaceae</taxon>
        <taxon>Methanomethylovorans</taxon>
    </lineage>
</organism>
<dbReference type="GO" id="GO:0003677">
    <property type="term" value="F:DNA binding"/>
    <property type="evidence" value="ECO:0007669"/>
    <property type="project" value="InterPro"/>
</dbReference>